<feature type="transmembrane region" description="Helical" evidence="1">
    <location>
        <begin position="97"/>
        <end position="119"/>
    </location>
</feature>
<name>A0A438M8D2_9ACTN</name>
<proteinExistence type="predicted"/>
<feature type="transmembrane region" description="Helical" evidence="1">
    <location>
        <begin position="181"/>
        <end position="201"/>
    </location>
</feature>
<feature type="transmembrane region" description="Helical" evidence="1">
    <location>
        <begin position="20"/>
        <end position="41"/>
    </location>
</feature>
<feature type="transmembrane region" description="Helical" evidence="1">
    <location>
        <begin position="140"/>
        <end position="161"/>
    </location>
</feature>
<dbReference type="Proteomes" id="UP000284824">
    <property type="component" value="Unassembled WGS sequence"/>
</dbReference>
<protein>
    <submittedName>
        <fullName evidence="2">DUF2975 family protein</fullName>
    </submittedName>
</protein>
<sequence length="215" mass="22317">MPGSPTATAPSAVGAWTRRLHALLTTALVLGVLASLTRLIADVILALPTAKADYGFTGLWPSHASVSLDGALAPGVRAVDVMIEATLYDPARAPLLAALHLLAWLPGALVMLLPLFWLVRITSRGVAGDRALFSADTVQDLRRIGAILTLGSLAACALDFAAKTAAARMMTIDAYVVPGDVDWPLVAVLMGVGAFVVAEVIGRGLAMLDEIEGTI</sequence>
<reference evidence="2 3" key="1">
    <citation type="submission" date="2019-01" db="EMBL/GenBank/DDBJ databases">
        <title>Sequencing the genomes of 1000 actinobacteria strains.</title>
        <authorList>
            <person name="Klenk H.-P."/>
        </authorList>
    </citation>
    <scope>NUCLEOTIDE SEQUENCE [LARGE SCALE GENOMIC DNA]</scope>
    <source>
        <strain evidence="2 3">DSM 43925</strain>
    </source>
</reference>
<gene>
    <name evidence="2" type="ORF">EDD27_4462</name>
</gene>
<evidence type="ECO:0000313" key="2">
    <source>
        <dbReference type="EMBL" id="RVX41875.1"/>
    </source>
</evidence>
<dbReference type="AlphaFoldDB" id="A0A438M8D2"/>
<dbReference type="EMBL" id="SAUN01000001">
    <property type="protein sequence ID" value="RVX41875.1"/>
    <property type="molecule type" value="Genomic_DNA"/>
</dbReference>
<dbReference type="RefSeq" id="WP_127934051.1">
    <property type="nucleotide sequence ID" value="NZ_SAUN01000001.1"/>
</dbReference>
<keyword evidence="1" id="KW-1133">Transmembrane helix</keyword>
<accession>A0A438M8D2</accession>
<keyword evidence="3" id="KW-1185">Reference proteome</keyword>
<evidence type="ECO:0000256" key="1">
    <source>
        <dbReference type="SAM" id="Phobius"/>
    </source>
</evidence>
<organism evidence="2 3">
    <name type="scientific">Nonomuraea polychroma</name>
    <dbReference type="NCBI Taxonomy" id="46176"/>
    <lineage>
        <taxon>Bacteria</taxon>
        <taxon>Bacillati</taxon>
        <taxon>Actinomycetota</taxon>
        <taxon>Actinomycetes</taxon>
        <taxon>Streptosporangiales</taxon>
        <taxon>Streptosporangiaceae</taxon>
        <taxon>Nonomuraea</taxon>
    </lineage>
</organism>
<keyword evidence="1" id="KW-0812">Transmembrane</keyword>
<comment type="caution">
    <text evidence="2">The sequence shown here is derived from an EMBL/GenBank/DDBJ whole genome shotgun (WGS) entry which is preliminary data.</text>
</comment>
<dbReference type="OrthoDB" id="3533483at2"/>
<evidence type="ECO:0000313" key="3">
    <source>
        <dbReference type="Proteomes" id="UP000284824"/>
    </source>
</evidence>
<keyword evidence="1" id="KW-0472">Membrane</keyword>